<dbReference type="Gene3D" id="1.20.1250.20">
    <property type="entry name" value="MFS general substrate transporter like domains"/>
    <property type="match status" value="1"/>
</dbReference>
<accession>A0ABU4YGS2</accession>
<proteinExistence type="predicted"/>
<keyword evidence="4 6" id="KW-1133">Transmembrane helix</keyword>
<keyword evidence="5 6" id="KW-0472">Membrane</keyword>
<name>A0ABU4YGS2_9HYPH</name>
<dbReference type="InterPro" id="IPR036259">
    <property type="entry name" value="MFS_trans_sf"/>
</dbReference>
<dbReference type="SUPFAM" id="SSF103473">
    <property type="entry name" value="MFS general substrate transporter"/>
    <property type="match status" value="1"/>
</dbReference>
<dbReference type="EMBL" id="JAVIIV010000004">
    <property type="protein sequence ID" value="MDX8485300.1"/>
    <property type="molecule type" value="Genomic_DNA"/>
</dbReference>
<dbReference type="Proteomes" id="UP001280156">
    <property type="component" value="Unassembled WGS sequence"/>
</dbReference>
<evidence type="ECO:0000313" key="9">
    <source>
        <dbReference type="Proteomes" id="UP001280156"/>
    </source>
</evidence>
<feature type="transmembrane region" description="Helical" evidence="6">
    <location>
        <begin position="142"/>
        <end position="163"/>
    </location>
</feature>
<feature type="transmembrane region" description="Helical" evidence="6">
    <location>
        <begin position="220"/>
        <end position="239"/>
    </location>
</feature>
<evidence type="ECO:0000256" key="6">
    <source>
        <dbReference type="SAM" id="Phobius"/>
    </source>
</evidence>
<feature type="transmembrane region" description="Helical" evidence="6">
    <location>
        <begin position="308"/>
        <end position="334"/>
    </location>
</feature>
<dbReference type="Pfam" id="PF07690">
    <property type="entry name" value="MFS_1"/>
    <property type="match status" value="1"/>
</dbReference>
<dbReference type="InterPro" id="IPR011701">
    <property type="entry name" value="MFS"/>
</dbReference>
<evidence type="ECO:0000313" key="8">
    <source>
        <dbReference type="EMBL" id="MDX8485300.1"/>
    </source>
</evidence>
<keyword evidence="3 6" id="KW-0812">Transmembrane</keyword>
<evidence type="ECO:0000256" key="5">
    <source>
        <dbReference type="ARBA" id="ARBA00023136"/>
    </source>
</evidence>
<evidence type="ECO:0000256" key="2">
    <source>
        <dbReference type="ARBA" id="ARBA00022448"/>
    </source>
</evidence>
<keyword evidence="2" id="KW-0813">Transport</keyword>
<dbReference type="PANTHER" id="PTHR23502:SF132">
    <property type="entry name" value="POLYAMINE TRANSPORTER 2-RELATED"/>
    <property type="match status" value="1"/>
</dbReference>
<dbReference type="PANTHER" id="PTHR23502">
    <property type="entry name" value="MAJOR FACILITATOR SUPERFAMILY"/>
    <property type="match status" value="1"/>
</dbReference>
<protein>
    <submittedName>
        <fullName evidence="8">MFS transporter</fullName>
    </submittedName>
</protein>
<reference evidence="8 9" key="1">
    <citation type="submission" date="2023-08" db="EMBL/GenBank/DDBJ databases">
        <title>Implementing the SeqCode for naming new Mesorhizobium species isolated from Vachellia karroo root nodules.</title>
        <authorList>
            <person name="Van Lill M."/>
        </authorList>
    </citation>
    <scope>NUCLEOTIDE SEQUENCE [LARGE SCALE GENOMIC DNA]</scope>
    <source>
        <strain evidence="8 9">VK2B</strain>
    </source>
</reference>
<sequence>MKAEAPVSTARNRHVLVSALGITQILAWGSSYYLPAVLAAPIARDTGWSLASVVAGLSCGLLLAGLASPFTGRLIQRHGGRPVLAASSLLLAAAHLLLATATAYPVYLIAWLLMGLGMSSGLYDAGFATLGRLYGQGARGAITNLTLFGGFASTVCWPLSAFLVEHGGWRIACLAYAAIHLAICLPLHLWMIPAPPAAAPAPMKDRPNEASASGRTRARFILLASIQTLAAIIASMLSVHLLTLLQLRGVGLAAAVGLGALVGPSQVGARVAELLIGRNRHHPIWTMLTSVSLLAAGIWLLLASQTFVALALILYGAGNGIHTIARGALPLVLFDPHQYAALMGKLATPSLIAQAAAPSIGALLLGAGGGNLVLIALAAAATVNVGLCAGLMAAVRR</sequence>
<evidence type="ECO:0000256" key="3">
    <source>
        <dbReference type="ARBA" id="ARBA00022692"/>
    </source>
</evidence>
<dbReference type="RefSeq" id="WP_320296155.1">
    <property type="nucleotide sequence ID" value="NZ_JAVIIU010000006.1"/>
</dbReference>
<feature type="transmembrane region" description="Helical" evidence="6">
    <location>
        <begin position="245"/>
        <end position="263"/>
    </location>
</feature>
<evidence type="ECO:0000256" key="4">
    <source>
        <dbReference type="ARBA" id="ARBA00022989"/>
    </source>
</evidence>
<feature type="domain" description="Major facilitator superfamily (MFS) profile" evidence="7">
    <location>
        <begin position="16"/>
        <end position="396"/>
    </location>
</feature>
<dbReference type="InterPro" id="IPR020846">
    <property type="entry name" value="MFS_dom"/>
</dbReference>
<dbReference type="PROSITE" id="PS50850">
    <property type="entry name" value="MFS"/>
    <property type="match status" value="1"/>
</dbReference>
<gene>
    <name evidence="8" type="ORF">RFM52_08860</name>
</gene>
<evidence type="ECO:0000259" key="7">
    <source>
        <dbReference type="PROSITE" id="PS50850"/>
    </source>
</evidence>
<feature type="transmembrane region" description="Helical" evidence="6">
    <location>
        <begin position="372"/>
        <end position="395"/>
    </location>
</feature>
<feature type="transmembrane region" description="Helical" evidence="6">
    <location>
        <begin position="49"/>
        <end position="71"/>
    </location>
</feature>
<comment type="caution">
    <text evidence="8">The sequence shown here is derived from an EMBL/GenBank/DDBJ whole genome shotgun (WGS) entry which is preliminary data.</text>
</comment>
<feature type="transmembrane region" description="Helical" evidence="6">
    <location>
        <begin position="169"/>
        <end position="190"/>
    </location>
</feature>
<feature type="transmembrane region" description="Helical" evidence="6">
    <location>
        <begin position="83"/>
        <end position="102"/>
    </location>
</feature>
<organism evidence="8 9">
    <name type="scientific">Mesorhizobium humile</name>
    <dbReference type="NCBI Taxonomy" id="3072313"/>
    <lineage>
        <taxon>Bacteria</taxon>
        <taxon>Pseudomonadati</taxon>
        <taxon>Pseudomonadota</taxon>
        <taxon>Alphaproteobacteria</taxon>
        <taxon>Hyphomicrobiales</taxon>
        <taxon>Phyllobacteriaceae</taxon>
        <taxon>Mesorhizobium</taxon>
    </lineage>
</organism>
<comment type="subcellular location">
    <subcellularLocation>
        <location evidence="1">Membrane</location>
        <topology evidence="1">Multi-pass membrane protein</topology>
    </subcellularLocation>
</comment>
<keyword evidence="9" id="KW-1185">Reference proteome</keyword>
<feature type="transmembrane region" description="Helical" evidence="6">
    <location>
        <begin position="284"/>
        <end position="302"/>
    </location>
</feature>
<evidence type="ECO:0000256" key="1">
    <source>
        <dbReference type="ARBA" id="ARBA00004141"/>
    </source>
</evidence>